<dbReference type="Pfam" id="PF00149">
    <property type="entry name" value="Metallophos"/>
    <property type="match status" value="1"/>
</dbReference>
<evidence type="ECO:0000256" key="1">
    <source>
        <dbReference type="ARBA" id="ARBA00022801"/>
    </source>
</evidence>
<evidence type="ECO:0000259" key="2">
    <source>
        <dbReference type="Pfam" id="PF00149"/>
    </source>
</evidence>
<dbReference type="InterPro" id="IPR004843">
    <property type="entry name" value="Calcineurin-like_PHP"/>
</dbReference>
<organism evidence="3 4">
    <name type="scientific">Irregularibacter muris</name>
    <dbReference type="NCBI Taxonomy" id="1796619"/>
    <lineage>
        <taxon>Bacteria</taxon>
        <taxon>Bacillati</taxon>
        <taxon>Bacillota</taxon>
        <taxon>Clostridia</taxon>
        <taxon>Eubacteriales</taxon>
        <taxon>Eubacteriaceae</taxon>
        <taxon>Irregularibacter</taxon>
    </lineage>
</organism>
<evidence type="ECO:0000313" key="4">
    <source>
        <dbReference type="Proteomes" id="UP001205748"/>
    </source>
</evidence>
<dbReference type="PANTHER" id="PTHR30337">
    <property type="entry name" value="COMPONENT OF ATP-DEPENDENT DSDNA EXONUCLEASE"/>
    <property type="match status" value="1"/>
</dbReference>
<accession>A0AAE3HCL4</accession>
<dbReference type="EMBL" id="JANKAS010000002">
    <property type="protein sequence ID" value="MCR1897957.1"/>
    <property type="molecule type" value="Genomic_DNA"/>
</dbReference>
<gene>
    <name evidence="3" type="ORF">NSA47_03010</name>
</gene>
<dbReference type="CDD" id="cd00840">
    <property type="entry name" value="MPP_Mre11_N"/>
    <property type="match status" value="1"/>
</dbReference>
<feature type="domain" description="Calcineurin-like phosphoesterase" evidence="2">
    <location>
        <begin position="4"/>
        <end position="199"/>
    </location>
</feature>
<proteinExistence type="predicted"/>
<dbReference type="AlphaFoldDB" id="A0AAE3HCL4"/>
<dbReference type="Gene3D" id="3.60.21.10">
    <property type="match status" value="1"/>
</dbReference>
<dbReference type="InterPro" id="IPR029052">
    <property type="entry name" value="Metallo-depent_PP-like"/>
</dbReference>
<name>A0AAE3HCL4_9FIRM</name>
<dbReference type="PANTHER" id="PTHR30337:SF7">
    <property type="entry name" value="PHOSPHOESTERASE"/>
    <property type="match status" value="1"/>
</dbReference>
<dbReference type="RefSeq" id="WP_257529422.1">
    <property type="nucleotide sequence ID" value="NZ_JANKAS010000002.1"/>
</dbReference>
<keyword evidence="4" id="KW-1185">Reference proteome</keyword>
<protein>
    <submittedName>
        <fullName evidence="3">DNA repair exonuclease</fullName>
    </submittedName>
</protein>
<keyword evidence="3" id="KW-0269">Exonuclease</keyword>
<dbReference type="InterPro" id="IPR050535">
    <property type="entry name" value="DNA_Repair-Maintenance_Comp"/>
</dbReference>
<dbReference type="GO" id="GO:0004527">
    <property type="term" value="F:exonuclease activity"/>
    <property type="evidence" value="ECO:0007669"/>
    <property type="project" value="UniProtKB-KW"/>
</dbReference>
<dbReference type="InterPro" id="IPR041796">
    <property type="entry name" value="Mre11_N"/>
</dbReference>
<evidence type="ECO:0000313" key="3">
    <source>
        <dbReference type="EMBL" id="MCR1897957.1"/>
    </source>
</evidence>
<keyword evidence="1" id="KW-0378">Hydrolase</keyword>
<reference evidence="3" key="1">
    <citation type="submission" date="2022-07" db="EMBL/GenBank/DDBJ databases">
        <title>Enhanced cultured diversity of the mouse gut microbiota enables custom-made synthetic communities.</title>
        <authorList>
            <person name="Afrizal A."/>
        </authorList>
    </citation>
    <scope>NUCLEOTIDE SEQUENCE</scope>
    <source>
        <strain evidence="3">DSM 28593</strain>
    </source>
</reference>
<dbReference type="Proteomes" id="UP001205748">
    <property type="component" value="Unassembled WGS sequence"/>
</dbReference>
<sequence length="378" mass="43952">MRKIKILHTADLHLDNGFTASALPRDIIQERKKDLLEIFDKIIEVAKVEKVDLLFIAGDLFEQRLVKLQTIQYVNYQLSTLENTRVFILPGNHDPYHLVYYYKSFPWNFNITIFTPEYQKVHLKDIGVWIHGMGYGYQEEKRPLLETIQCEDTEEINILLLHGSDVTNSPSKQSKYLPFNEDDLYNSGFDYIALGHYHKFMIYKNAYGNPIAAYPGSPEPLGFDEKGMHGIILGEISKGHNIINVLPMAKRSYHQMEVNISDCAHIEEIKEKIIQKINPLSPEISLFHIVLKGDFTWEKGLNIEFLKKQFYQLCYYIQIEDQTDPSYDVDSLIHENTLVSAYILEIQRELREEKDEKRRKILKKALSMGIEALKGGGY</sequence>
<dbReference type="SUPFAM" id="SSF56300">
    <property type="entry name" value="Metallo-dependent phosphatases"/>
    <property type="match status" value="1"/>
</dbReference>
<keyword evidence="3" id="KW-0540">Nuclease</keyword>
<comment type="caution">
    <text evidence="3">The sequence shown here is derived from an EMBL/GenBank/DDBJ whole genome shotgun (WGS) entry which is preliminary data.</text>
</comment>